<dbReference type="HAMAP" id="MF_01855">
    <property type="entry name" value="FBPase_class1"/>
    <property type="match status" value="1"/>
</dbReference>
<sequence length="344" mass="36815">MEDLKSDTEHITLTRHIMASTRDADMAILMSAIQLSCKVITRAVRKAGIADLYGLAGAENATGDDVKKLDLISDEVMCNALLNCGVCAVLVSEEQEDPIIVPESKQGKYVVAFDPLDGSSNVDCNVSTGTIFGVWEKTRPGPAVAADALDAGELLVAGYCMYGAATDLVVCFGAGTGVHRFTLDPSIGEFVHTLADMTIPASPKTIYSANEGNYSSWDPAIQAAVQGFKDNQPKPFTARYVGSMVSDIHRTLLYGGIYLYPADKKSPKGKLRLMYEGLPMALLIEECGGVASTGMFEGSVQRVLDLKPDTIHARSPIIMGNREFVERVTSLYAAGGGLKRPLPP</sequence>
<evidence type="ECO:0000256" key="8">
    <source>
        <dbReference type="ARBA" id="ARBA00023277"/>
    </source>
</evidence>
<dbReference type="GO" id="GO:0006002">
    <property type="term" value="P:fructose 6-phosphate metabolic process"/>
    <property type="evidence" value="ECO:0007669"/>
    <property type="project" value="TreeGrafter"/>
</dbReference>
<dbReference type="GO" id="GO:0006094">
    <property type="term" value="P:gluconeogenesis"/>
    <property type="evidence" value="ECO:0007669"/>
    <property type="project" value="TreeGrafter"/>
</dbReference>
<proteinExistence type="inferred from homology"/>
<evidence type="ECO:0000256" key="9">
    <source>
        <dbReference type="ARBA" id="ARBA00024331"/>
    </source>
</evidence>
<dbReference type="AlphaFoldDB" id="A0A6V2TW06"/>
<evidence type="ECO:0000313" key="13">
    <source>
        <dbReference type="EMBL" id="CAE0633679.1"/>
    </source>
</evidence>
<dbReference type="InterPro" id="IPR000146">
    <property type="entry name" value="FBPase_class-1"/>
</dbReference>
<dbReference type="EC" id="3.1.3.11" evidence="4"/>
<accession>A0A6V2TW06</accession>
<comment type="cofactor">
    <cofactor evidence="2">
        <name>Mg(2+)</name>
        <dbReference type="ChEBI" id="CHEBI:18420"/>
    </cofactor>
</comment>
<dbReference type="GO" id="GO:0046872">
    <property type="term" value="F:metal ion binding"/>
    <property type="evidence" value="ECO:0007669"/>
    <property type="project" value="UniProtKB-KW"/>
</dbReference>
<dbReference type="GO" id="GO:0006000">
    <property type="term" value="P:fructose metabolic process"/>
    <property type="evidence" value="ECO:0007669"/>
    <property type="project" value="TreeGrafter"/>
</dbReference>
<evidence type="ECO:0000256" key="10">
    <source>
        <dbReference type="RuleBase" id="RU000508"/>
    </source>
</evidence>
<comment type="similarity">
    <text evidence="3 10">Belongs to the FBPase class 1 family.</text>
</comment>
<dbReference type="GO" id="GO:0030388">
    <property type="term" value="P:fructose 1,6-bisphosphate metabolic process"/>
    <property type="evidence" value="ECO:0007669"/>
    <property type="project" value="TreeGrafter"/>
</dbReference>
<dbReference type="InterPro" id="IPR033391">
    <property type="entry name" value="FBPase_N"/>
</dbReference>
<evidence type="ECO:0000256" key="1">
    <source>
        <dbReference type="ARBA" id="ARBA00001273"/>
    </source>
</evidence>
<dbReference type="Pfam" id="PF00316">
    <property type="entry name" value="FBPase"/>
    <property type="match status" value="1"/>
</dbReference>
<dbReference type="Pfam" id="PF18913">
    <property type="entry name" value="FBPase_C"/>
    <property type="match status" value="1"/>
</dbReference>
<evidence type="ECO:0000256" key="3">
    <source>
        <dbReference type="ARBA" id="ARBA00010941"/>
    </source>
</evidence>
<dbReference type="PANTHER" id="PTHR11556:SF41">
    <property type="entry name" value="FRUCTOSE-1,6-BISPHOSPHATASE, CYTOSOLIC"/>
    <property type="match status" value="1"/>
</dbReference>
<keyword evidence="5" id="KW-0479">Metal-binding</keyword>
<feature type="domain" description="Fructose-1-6-bisphosphatase class I N-terminal" evidence="11">
    <location>
        <begin position="12"/>
        <end position="193"/>
    </location>
</feature>
<organism evidence="13">
    <name type="scientific">Heterosigma akashiwo</name>
    <name type="common">Chromophytic alga</name>
    <name type="synonym">Heterosigma carterae</name>
    <dbReference type="NCBI Taxonomy" id="2829"/>
    <lineage>
        <taxon>Eukaryota</taxon>
        <taxon>Sar</taxon>
        <taxon>Stramenopiles</taxon>
        <taxon>Ochrophyta</taxon>
        <taxon>Raphidophyceae</taxon>
        <taxon>Chattonellales</taxon>
        <taxon>Chattonellaceae</taxon>
        <taxon>Heterosigma</taxon>
    </lineage>
</organism>
<dbReference type="GO" id="GO:0005986">
    <property type="term" value="P:sucrose biosynthetic process"/>
    <property type="evidence" value="ECO:0007669"/>
    <property type="project" value="TreeGrafter"/>
</dbReference>
<dbReference type="GO" id="GO:0005829">
    <property type="term" value="C:cytosol"/>
    <property type="evidence" value="ECO:0007669"/>
    <property type="project" value="TreeGrafter"/>
</dbReference>
<reference evidence="13" key="1">
    <citation type="submission" date="2021-01" db="EMBL/GenBank/DDBJ databases">
        <authorList>
            <person name="Corre E."/>
            <person name="Pelletier E."/>
            <person name="Niang G."/>
            <person name="Scheremetjew M."/>
            <person name="Finn R."/>
            <person name="Kale V."/>
            <person name="Holt S."/>
            <person name="Cochrane G."/>
            <person name="Meng A."/>
            <person name="Brown T."/>
            <person name="Cohen L."/>
        </authorList>
    </citation>
    <scope>NUCLEOTIDE SEQUENCE</scope>
    <source>
        <strain evidence="13">CCMP3107</strain>
    </source>
</reference>
<gene>
    <name evidence="13" type="ORF">HAKA00212_LOCUS12392</name>
</gene>
<evidence type="ECO:0000256" key="6">
    <source>
        <dbReference type="ARBA" id="ARBA00022801"/>
    </source>
</evidence>
<name>A0A6V2TW06_HETAK</name>
<dbReference type="InterPro" id="IPR044015">
    <property type="entry name" value="FBPase_C_dom"/>
</dbReference>
<dbReference type="FunFam" id="3.30.540.10:FF:000002">
    <property type="entry name" value="Fructose-1,6-bisphosphatase class 1"/>
    <property type="match status" value="1"/>
</dbReference>
<dbReference type="PANTHER" id="PTHR11556">
    <property type="entry name" value="FRUCTOSE-1,6-BISPHOSPHATASE-RELATED"/>
    <property type="match status" value="1"/>
</dbReference>
<dbReference type="GO" id="GO:0042132">
    <property type="term" value="F:fructose 1,6-bisphosphate 1-phosphatase activity"/>
    <property type="evidence" value="ECO:0007669"/>
    <property type="project" value="UniProtKB-EC"/>
</dbReference>
<protein>
    <recommendedName>
        <fullName evidence="4">fructose-bisphosphatase</fullName>
        <ecNumber evidence="4">3.1.3.11</ecNumber>
    </recommendedName>
</protein>
<keyword evidence="8 10" id="KW-0119">Carbohydrate metabolism</keyword>
<dbReference type="PRINTS" id="PR00115">
    <property type="entry name" value="F16BPHPHTASE"/>
</dbReference>
<dbReference type="Gene3D" id="3.30.540.10">
    <property type="entry name" value="Fructose-1,6-Bisphosphatase, subunit A, domain 1"/>
    <property type="match status" value="1"/>
</dbReference>
<evidence type="ECO:0000259" key="12">
    <source>
        <dbReference type="Pfam" id="PF18913"/>
    </source>
</evidence>
<comment type="catalytic activity">
    <reaction evidence="1">
        <text>beta-D-fructose 1,6-bisphosphate + H2O = beta-D-fructose 6-phosphate + phosphate</text>
        <dbReference type="Rhea" id="RHEA:11064"/>
        <dbReference type="ChEBI" id="CHEBI:15377"/>
        <dbReference type="ChEBI" id="CHEBI:32966"/>
        <dbReference type="ChEBI" id="CHEBI:43474"/>
        <dbReference type="ChEBI" id="CHEBI:57634"/>
        <dbReference type="EC" id="3.1.3.11"/>
    </reaction>
</comment>
<dbReference type="Gene3D" id="3.40.190.80">
    <property type="match status" value="1"/>
</dbReference>
<dbReference type="InterPro" id="IPR028343">
    <property type="entry name" value="FBPtase"/>
</dbReference>
<evidence type="ECO:0000256" key="2">
    <source>
        <dbReference type="ARBA" id="ARBA00001946"/>
    </source>
</evidence>
<keyword evidence="6 10" id="KW-0378">Hydrolase</keyword>
<evidence type="ECO:0000256" key="5">
    <source>
        <dbReference type="ARBA" id="ARBA00022723"/>
    </source>
</evidence>
<dbReference type="EMBL" id="HBIU01026875">
    <property type="protein sequence ID" value="CAE0633679.1"/>
    <property type="molecule type" value="Transcribed_RNA"/>
</dbReference>
<dbReference type="SUPFAM" id="SSF56655">
    <property type="entry name" value="Carbohydrate phosphatase"/>
    <property type="match status" value="1"/>
</dbReference>
<feature type="domain" description="Fructose-1-6-bisphosphatase class 1 C-terminal" evidence="12">
    <location>
        <begin position="204"/>
        <end position="332"/>
    </location>
</feature>
<comment type="pathway">
    <text evidence="9">Carbohydrate biosynthesis.</text>
</comment>
<dbReference type="PIRSF" id="PIRSF000904">
    <property type="entry name" value="FBPtase_SBPase"/>
    <property type="match status" value="1"/>
</dbReference>
<dbReference type="CDD" id="cd00354">
    <property type="entry name" value="FBPase"/>
    <property type="match status" value="1"/>
</dbReference>
<keyword evidence="7" id="KW-0460">Magnesium</keyword>
<evidence type="ECO:0000256" key="7">
    <source>
        <dbReference type="ARBA" id="ARBA00022842"/>
    </source>
</evidence>
<evidence type="ECO:0000259" key="11">
    <source>
        <dbReference type="Pfam" id="PF00316"/>
    </source>
</evidence>
<dbReference type="PIRSF" id="PIRSF500210">
    <property type="entry name" value="FBPtase"/>
    <property type="match status" value="1"/>
</dbReference>
<evidence type="ECO:0000256" key="4">
    <source>
        <dbReference type="ARBA" id="ARBA00013093"/>
    </source>
</evidence>